<gene>
    <name evidence="2" type="ORF">GCM10011499_16680</name>
</gene>
<evidence type="ECO:0000313" key="2">
    <source>
        <dbReference type="EMBL" id="GGA47515.1"/>
    </source>
</evidence>
<dbReference type="OrthoDB" id="7951141at2"/>
<dbReference type="Proteomes" id="UP000596977">
    <property type="component" value="Unassembled WGS sequence"/>
</dbReference>
<dbReference type="RefSeq" id="WP_127073855.1">
    <property type="nucleotide sequence ID" value="NZ_BMKB01000002.1"/>
</dbReference>
<evidence type="ECO:0000256" key="1">
    <source>
        <dbReference type="SAM" id="SignalP"/>
    </source>
</evidence>
<sequence>MFKKSLVSPIALAFGLALTGAAAAQTMVGGQEVTDADLAEVQAHCEALAADETNVNGDVSDDATIQDDATDIGGVDPMAGLDVASITIEECREAGLID</sequence>
<evidence type="ECO:0000313" key="3">
    <source>
        <dbReference type="Proteomes" id="UP000596977"/>
    </source>
</evidence>
<proteinExistence type="predicted"/>
<comment type="caution">
    <text evidence="2">The sequence shown here is derived from an EMBL/GenBank/DDBJ whole genome shotgun (WGS) entry which is preliminary data.</text>
</comment>
<accession>A0A916RB67</accession>
<dbReference type="EMBL" id="BMKB01000002">
    <property type="protein sequence ID" value="GGA47515.1"/>
    <property type="molecule type" value="Genomic_DNA"/>
</dbReference>
<keyword evidence="3" id="KW-1185">Reference proteome</keyword>
<feature type="signal peptide" evidence="1">
    <location>
        <begin position="1"/>
        <end position="24"/>
    </location>
</feature>
<organism evidence="2 3">
    <name type="scientific">Pelagibacterium lentulum</name>
    <dbReference type="NCBI Taxonomy" id="2029865"/>
    <lineage>
        <taxon>Bacteria</taxon>
        <taxon>Pseudomonadati</taxon>
        <taxon>Pseudomonadota</taxon>
        <taxon>Alphaproteobacteria</taxon>
        <taxon>Hyphomicrobiales</taxon>
        <taxon>Devosiaceae</taxon>
        <taxon>Pelagibacterium</taxon>
    </lineage>
</organism>
<name>A0A916RB67_9HYPH</name>
<keyword evidence="1" id="KW-0732">Signal</keyword>
<reference evidence="2 3" key="1">
    <citation type="journal article" date="2014" name="Int. J. Syst. Evol. Microbiol.">
        <title>Complete genome sequence of Corynebacterium casei LMG S-19264T (=DSM 44701T), isolated from a smear-ripened cheese.</title>
        <authorList>
            <consortium name="US DOE Joint Genome Institute (JGI-PGF)"/>
            <person name="Walter F."/>
            <person name="Albersmeier A."/>
            <person name="Kalinowski J."/>
            <person name="Ruckert C."/>
        </authorList>
    </citation>
    <scope>NUCLEOTIDE SEQUENCE [LARGE SCALE GENOMIC DNA]</scope>
    <source>
        <strain evidence="2 3">CGMCC 1.15896</strain>
    </source>
</reference>
<protein>
    <submittedName>
        <fullName evidence="2">Uncharacterized protein</fullName>
    </submittedName>
</protein>
<dbReference type="AlphaFoldDB" id="A0A916RB67"/>
<feature type="chain" id="PRO_5037942248" evidence="1">
    <location>
        <begin position="25"/>
        <end position="98"/>
    </location>
</feature>